<evidence type="ECO:0000256" key="6">
    <source>
        <dbReference type="ARBA" id="ARBA00023242"/>
    </source>
</evidence>
<dbReference type="AlphaFoldDB" id="A0A9P5HHY2"/>
<evidence type="ECO:0000256" key="3">
    <source>
        <dbReference type="ARBA" id="ARBA00023015"/>
    </source>
</evidence>
<dbReference type="GO" id="GO:0046872">
    <property type="term" value="F:metal ion binding"/>
    <property type="evidence" value="ECO:0007669"/>
    <property type="project" value="UniProtKB-KW"/>
</dbReference>
<keyword evidence="6" id="KW-0539">Nucleus</keyword>
<evidence type="ECO:0000256" key="2">
    <source>
        <dbReference type="ARBA" id="ARBA00022833"/>
    </source>
</evidence>
<dbReference type="PANTHER" id="PTHR36206">
    <property type="entry name" value="ASPERCRYPTIN BIOSYNTHESIS CLUSTER-SPECIFIC TRANSCRIPTION REGULATOR ATNN-RELATED"/>
    <property type="match status" value="1"/>
</dbReference>
<dbReference type="InterPro" id="IPR052360">
    <property type="entry name" value="Transcr_Regulatory_Proteins"/>
</dbReference>
<comment type="caution">
    <text evidence="7">The sequence shown here is derived from an EMBL/GenBank/DDBJ whole genome shotgun (WGS) entry which is preliminary data.</text>
</comment>
<dbReference type="Pfam" id="PF11951">
    <property type="entry name" value="Fungal_trans_2"/>
    <property type="match status" value="1"/>
</dbReference>
<evidence type="ECO:0000313" key="7">
    <source>
        <dbReference type="EMBL" id="KAF7553100.1"/>
    </source>
</evidence>
<dbReference type="GO" id="GO:0003677">
    <property type="term" value="F:DNA binding"/>
    <property type="evidence" value="ECO:0007669"/>
    <property type="project" value="UniProtKB-KW"/>
</dbReference>
<protein>
    <submittedName>
        <fullName evidence="7">Uncharacterized protein</fullName>
    </submittedName>
</protein>
<evidence type="ECO:0000256" key="4">
    <source>
        <dbReference type="ARBA" id="ARBA00023125"/>
    </source>
</evidence>
<accession>A0A9P5HHY2</accession>
<name>A0A9P5HHY2_9HYPO</name>
<dbReference type="EMBL" id="JAANBB010000050">
    <property type="protein sequence ID" value="KAF7553100.1"/>
    <property type="molecule type" value="Genomic_DNA"/>
</dbReference>
<evidence type="ECO:0000256" key="1">
    <source>
        <dbReference type="ARBA" id="ARBA00022723"/>
    </source>
</evidence>
<keyword evidence="5" id="KW-0804">Transcription</keyword>
<dbReference type="OrthoDB" id="416217at2759"/>
<sequence length="384" mass="42751">MTPTDGGCSRLRGKTKLPGAGLLVFSPPLHRKAKAPKTRSGCKECNAIAPGTSLIKTQVADSDSPPDCRILVEPNYILSLFNNQQDWDTFSLFLFTNEQAGTLPVNTLSALTPQVAHQHVAVREVCCAIAAATSAFTFPNSDPSADEVHYKISLTHYNRALRAIREAETSTSTLLTVAVVSLLFVTYDMVRGDMPTAFAHFDHGHRIINRYFDERCKETGLAFSKLRLSALEAAILEIQQRLTIQPWALDLGISESKVDSRRPNPSHGLKNKHSIRDMPSSFHDLAEALKWWDVTQQFLLDRIQAIDVQKEAAFSSTSSSESPYSPDSFRSTTPHKEELVALEHTVWDISFAALNSWHNKFALLLQPLQIFIFITPKTQISSQM</sequence>
<dbReference type="Proteomes" id="UP000722485">
    <property type="component" value="Unassembled WGS sequence"/>
</dbReference>
<keyword evidence="1" id="KW-0479">Metal-binding</keyword>
<gene>
    <name evidence="7" type="ORF">G7Z17_g3865</name>
</gene>
<evidence type="ECO:0000256" key="5">
    <source>
        <dbReference type="ARBA" id="ARBA00023163"/>
    </source>
</evidence>
<keyword evidence="4" id="KW-0238">DNA-binding</keyword>
<proteinExistence type="predicted"/>
<reference evidence="7" key="1">
    <citation type="submission" date="2020-03" db="EMBL/GenBank/DDBJ databases">
        <title>Draft Genome Sequence of Cylindrodendrum hubeiense.</title>
        <authorList>
            <person name="Buettner E."/>
            <person name="Kellner H."/>
        </authorList>
    </citation>
    <scope>NUCLEOTIDE SEQUENCE</scope>
    <source>
        <strain evidence="7">IHI 201604</strain>
    </source>
</reference>
<evidence type="ECO:0000313" key="8">
    <source>
        <dbReference type="Proteomes" id="UP000722485"/>
    </source>
</evidence>
<organism evidence="7 8">
    <name type="scientific">Cylindrodendrum hubeiense</name>
    <dbReference type="NCBI Taxonomy" id="595255"/>
    <lineage>
        <taxon>Eukaryota</taxon>
        <taxon>Fungi</taxon>
        <taxon>Dikarya</taxon>
        <taxon>Ascomycota</taxon>
        <taxon>Pezizomycotina</taxon>
        <taxon>Sordariomycetes</taxon>
        <taxon>Hypocreomycetidae</taxon>
        <taxon>Hypocreales</taxon>
        <taxon>Nectriaceae</taxon>
        <taxon>Cylindrodendrum</taxon>
    </lineage>
</organism>
<keyword evidence="8" id="KW-1185">Reference proteome</keyword>
<dbReference type="PANTHER" id="PTHR36206:SF12">
    <property type="entry name" value="ASPERCRYPTIN BIOSYNTHESIS CLUSTER-SPECIFIC TRANSCRIPTION REGULATOR ATNN-RELATED"/>
    <property type="match status" value="1"/>
</dbReference>
<dbReference type="InterPro" id="IPR021858">
    <property type="entry name" value="Fun_TF"/>
</dbReference>
<keyword evidence="2" id="KW-0862">Zinc</keyword>
<keyword evidence="3" id="KW-0805">Transcription regulation</keyword>